<sequence>MGLASDLEHKNLQLLPPLRSRSPLKLPLSLFTVTHYPEMLLPELEYLHHCPLMTNPLLCHL</sequence>
<dbReference type="Proteomes" id="UP000008063">
    <property type="component" value="Unassembled WGS sequence"/>
</dbReference>
<keyword evidence="2" id="KW-1185">Reference proteome</keyword>
<name>F8PI67_SERL3</name>
<dbReference type="EMBL" id="GL945474">
    <property type="protein sequence ID" value="EGO04645.1"/>
    <property type="molecule type" value="Genomic_DNA"/>
</dbReference>
<protein>
    <submittedName>
        <fullName evidence="1">Uncharacterized protein</fullName>
    </submittedName>
</protein>
<evidence type="ECO:0000313" key="1">
    <source>
        <dbReference type="EMBL" id="EGO04645.1"/>
    </source>
</evidence>
<dbReference type="HOGENOM" id="CLU_2924107_0_0_1"/>
<proteinExistence type="predicted"/>
<gene>
    <name evidence="1" type="ORF">SERLA73DRAFT_128626</name>
</gene>
<reference evidence="2" key="1">
    <citation type="journal article" date="2011" name="Science">
        <title>The plant cell wall-decomposing machinery underlies the functional diversity of forest fungi.</title>
        <authorList>
            <person name="Eastwood D.C."/>
            <person name="Floudas D."/>
            <person name="Binder M."/>
            <person name="Majcherczyk A."/>
            <person name="Schneider P."/>
            <person name="Aerts A."/>
            <person name="Asiegbu F.O."/>
            <person name="Baker S.E."/>
            <person name="Barry K."/>
            <person name="Bendiksby M."/>
            <person name="Blumentritt M."/>
            <person name="Coutinho P.M."/>
            <person name="Cullen D."/>
            <person name="de Vries R.P."/>
            <person name="Gathman A."/>
            <person name="Goodell B."/>
            <person name="Henrissat B."/>
            <person name="Ihrmark K."/>
            <person name="Kauserud H."/>
            <person name="Kohler A."/>
            <person name="LaButti K."/>
            <person name="Lapidus A."/>
            <person name="Lavin J.L."/>
            <person name="Lee Y.-H."/>
            <person name="Lindquist E."/>
            <person name="Lilly W."/>
            <person name="Lucas S."/>
            <person name="Morin E."/>
            <person name="Murat C."/>
            <person name="Oguiza J.A."/>
            <person name="Park J."/>
            <person name="Pisabarro A.G."/>
            <person name="Riley R."/>
            <person name="Rosling A."/>
            <person name="Salamov A."/>
            <person name="Schmidt O."/>
            <person name="Schmutz J."/>
            <person name="Skrede I."/>
            <person name="Stenlid J."/>
            <person name="Wiebenga A."/>
            <person name="Xie X."/>
            <person name="Kuees U."/>
            <person name="Hibbett D.S."/>
            <person name="Hoffmeister D."/>
            <person name="Hoegberg N."/>
            <person name="Martin F."/>
            <person name="Grigoriev I.V."/>
            <person name="Watkinson S.C."/>
        </authorList>
    </citation>
    <scope>NUCLEOTIDE SEQUENCE [LARGE SCALE GENOMIC DNA]</scope>
    <source>
        <strain evidence="2">strain S7.3</strain>
    </source>
</reference>
<evidence type="ECO:0000313" key="2">
    <source>
        <dbReference type="Proteomes" id="UP000008063"/>
    </source>
</evidence>
<dbReference type="AlphaFoldDB" id="F8PI67"/>
<accession>F8PI67</accession>
<organism evidence="2">
    <name type="scientific">Serpula lacrymans var. lacrymans (strain S7.3)</name>
    <name type="common">Dry rot fungus</name>
    <dbReference type="NCBI Taxonomy" id="936435"/>
    <lineage>
        <taxon>Eukaryota</taxon>
        <taxon>Fungi</taxon>
        <taxon>Dikarya</taxon>
        <taxon>Basidiomycota</taxon>
        <taxon>Agaricomycotina</taxon>
        <taxon>Agaricomycetes</taxon>
        <taxon>Agaricomycetidae</taxon>
        <taxon>Boletales</taxon>
        <taxon>Coniophorineae</taxon>
        <taxon>Serpulaceae</taxon>
        <taxon>Serpula</taxon>
    </lineage>
</organism>
<dbReference type="InParanoid" id="F8PI67"/>